<keyword evidence="3" id="KW-1185">Reference proteome</keyword>
<gene>
    <name evidence="2" type="ORF">G3T16_00460</name>
</gene>
<protein>
    <submittedName>
        <fullName evidence="2">NmrA family NAD(P)-binding protein</fullName>
    </submittedName>
</protein>
<dbReference type="SUPFAM" id="SSF51735">
    <property type="entry name" value="NAD(P)-binding Rossmann-fold domains"/>
    <property type="match status" value="1"/>
</dbReference>
<dbReference type="Pfam" id="PF05368">
    <property type="entry name" value="NmrA"/>
    <property type="match status" value="1"/>
</dbReference>
<sequence length="311" mass="35232">MNLPKGKILVFGARAHIGGPLAAYLTYKGWGEALRLATSAEANLSELQRTYPRSESVVVDYLDAAAMERAMDNVERAFIITPDFLDEKIAMSNLVQAAKRSNNLRQIVRVLGDPPAMTLAKVPPTVRAFGGGTAIQHLQAKEILDASGLPLTYVNIAAYLMDDLIRWSEPIRTQGKLLMPFERRTTWIDPTDLGEAVAHMFLEQDDGHLGQHYHLNNGSDHVTFAEIAEMISDVLQKKIVYEPSPDVWRQVFSDRYQTLFGDGADDYYLEYYAFEQRCQFAFHRSDLLARLLGRTPKTLRAWIEQNQHYLQ</sequence>
<dbReference type="InterPro" id="IPR008030">
    <property type="entry name" value="NmrA-like"/>
</dbReference>
<dbReference type="Gene3D" id="3.40.50.720">
    <property type="entry name" value="NAD(P)-binding Rossmann-like Domain"/>
    <property type="match status" value="1"/>
</dbReference>
<dbReference type="AlphaFoldDB" id="A0A6C0U3V6"/>
<organism evidence="2 3">
    <name type="scientific">Kineobactrum salinum</name>
    <dbReference type="NCBI Taxonomy" id="2708301"/>
    <lineage>
        <taxon>Bacteria</taxon>
        <taxon>Pseudomonadati</taxon>
        <taxon>Pseudomonadota</taxon>
        <taxon>Gammaproteobacteria</taxon>
        <taxon>Cellvibrionales</taxon>
        <taxon>Halieaceae</taxon>
        <taxon>Kineobactrum</taxon>
    </lineage>
</organism>
<evidence type="ECO:0000313" key="2">
    <source>
        <dbReference type="EMBL" id="QIB64114.1"/>
    </source>
</evidence>
<dbReference type="Gene3D" id="3.90.25.10">
    <property type="entry name" value="UDP-galactose 4-epimerase, domain 1"/>
    <property type="match status" value="1"/>
</dbReference>
<dbReference type="EMBL" id="CP048711">
    <property type="protein sequence ID" value="QIB64114.1"/>
    <property type="molecule type" value="Genomic_DNA"/>
</dbReference>
<dbReference type="PANTHER" id="PTHR43162:SF1">
    <property type="entry name" value="PRESTALK A DIFFERENTIATION PROTEIN A"/>
    <property type="match status" value="1"/>
</dbReference>
<accession>A0A6C0U3V6</accession>
<reference evidence="2 3" key="1">
    <citation type="submission" date="2020-02" db="EMBL/GenBank/DDBJ databases">
        <title>Genome sequencing for Kineobactrum sp. M2.</title>
        <authorList>
            <person name="Park S.-J."/>
        </authorList>
    </citation>
    <scope>NUCLEOTIDE SEQUENCE [LARGE SCALE GENOMIC DNA]</scope>
    <source>
        <strain evidence="2 3">M2</strain>
    </source>
</reference>
<dbReference type="InterPro" id="IPR051604">
    <property type="entry name" value="Ergot_Alk_Oxidoreductase"/>
</dbReference>
<proteinExistence type="predicted"/>
<feature type="domain" description="NmrA-like" evidence="1">
    <location>
        <begin position="5"/>
        <end position="250"/>
    </location>
</feature>
<evidence type="ECO:0000313" key="3">
    <source>
        <dbReference type="Proteomes" id="UP000477680"/>
    </source>
</evidence>
<name>A0A6C0U3V6_9GAMM</name>
<dbReference type="KEGG" id="kim:G3T16_00460"/>
<dbReference type="InterPro" id="IPR036291">
    <property type="entry name" value="NAD(P)-bd_dom_sf"/>
</dbReference>
<evidence type="ECO:0000259" key="1">
    <source>
        <dbReference type="Pfam" id="PF05368"/>
    </source>
</evidence>
<dbReference type="RefSeq" id="WP_163493365.1">
    <property type="nucleotide sequence ID" value="NZ_CP048711.1"/>
</dbReference>
<dbReference type="PANTHER" id="PTHR43162">
    <property type="match status" value="1"/>
</dbReference>
<dbReference type="Proteomes" id="UP000477680">
    <property type="component" value="Chromosome"/>
</dbReference>